<keyword evidence="2" id="KW-1185">Reference proteome</keyword>
<dbReference type="AlphaFoldDB" id="A0AAV9EJ45"/>
<reference evidence="1" key="1">
    <citation type="journal article" date="2023" name="Nat. Commun.">
        <title>Diploid and tetraploid genomes of Acorus and the evolution of monocots.</title>
        <authorList>
            <person name="Ma L."/>
            <person name="Liu K.W."/>
            <person name="Li Z."/>
            <person name="Hsiao Y.Y."/>
            <person name="Qi Y."/>
            <person name="Fu T."/>
            <person name="Tang G.D."/>
            <person name="Zhang D."/>
            <person name="Sun W.H."/>
            <person name="Liu D.K."/>
            <person name="Li Y."/>
            <person name="Chen G.Z."/>
            <person name="Liu X.D."/>
            <person name="Liao X.Y."/>
            <person name="Jiang Y.T."/>
            <person name="Yu X."/>
            <person name="Hao Y."/>
            <person name="Huang J."/>
            <person name="Zhao X.W."/>
            <person name="Ke S."/>
            <person name="Chen Y.Y."/>
            <person name="Wu W.L."/>
            <person name="Hsu J.L."/>
            <person name="Lin Y.F."/>
            <person name="Huang M.D."/>
            <person name="Li C.Y."/>
            <person name="Huang L."/>
            <person name="Wang Z.W."/>
            <person name="Zhao X."/>
            <person name="Zhong W.Y."/>
            <person name="Peng D.H."/>
            <person name="Ahmad S."/>
            <person name="Lan S."/>
            <person name="Zhang J.S."/>
            <person name="Tsai W.C."/>
            <person name="Van de Peer Y."/>
            <person name="Liu Z.J."/>
        </authorList>
    </citation>
    <scope>NUCLEOTIDE SEQUENCE</scope>
    <source>
        <strain evidence="1">CP</strain>
    </source>
</reference>
<comment type="caution">
    <text evidence="1">The sequence shown here is derived from an EMBL/GenBank/DDBJ whole genome shotgun (WGS) entry which is preliminary data.</text>
</comment>
<proteinExistence type="predicted"/>
<evidence type="ECO:0000313" key="2">
    <source>
        <dbReference type="Proteomes" id="UP001180020"/>
    </source>
</evidence>
<sequence>MASLTSWPTCTRISNGFPSLLAYKAWVERPITGQGRFGKVNCRGAFVDEDANLEIDLYQALAVKIDDLCKSMGNDAGNIQRAAFLNAPLRQFTSTGRHVLIKMKFWFENVRAFMIGDGKLLTNSHCVEHGTQVIEEPEKMVKKFQALEVTIEVKADNFDD</sequence>
<dbReference type="Proteomes" id="UP001180020">
    <property type="component" value="Unassembled WGS sequence"/>
</dbReference>
<gene>
    <name evidence="1" type="ORF">QJS10_CPA06g01886</name>
</gene>
<reference evidence="1" key="2">
    <citation type="submission" date="2023-06" db="EMBL/GenBank/DDBJ databases">
        <authorList>
            <person name="Ma L."/>
            <person name="Liu K.-W."/>
            <person name="Li Z."/>
            <person name="Hsiao Y.-Y."/>
            <person name="Qi Y."/>
            <person name="Fu T."/>
            <person name="Tang G."/>
            <person name="Zhang D."/>
            <person name="Sun W.-H."/>
            <person name="Liu D.-K."/>
            <person name="Li Y."/>
            <person name="Chen G.-Z."/>
            <person name="Liu X.-D."/>
            <person name="Liao X.-Y."/>
            <person name="Jiang Y.-T."/>
            <person name="Yu X."/>
            <person name="Hao Y."/>
            <person name="Huang J."/>
            <person name="Zhao X.-W."/>
            <person name="Ke S."/>
            <person name="Chen Y.-Y."/>
            <person name="Wu W.-L."/>
            <person name="Hsu J.-L."/>
            <person name="Lin Y.-F."/>
            <person name="Huang M.-D."/>
            <person name="Li C.-Y."/>
            <person name="Huang L."/>
            <person name="Wang Z.-W."/>
            <person name="Zhao X."/>
            <person name="Zhong W.-Y."/>
            <person name="Peng D.-H."/>
            <person name="Ahmad S."/>
            <person name="Lan S."/>
            <person name="Zhang J.-S."/>
            <person name="Tsai W.-C."/>
            <person name="Van De Peer Y."/>
            <person name="Liu Z.-J."/>
        </authorList>
    </citation>
    <scope>NUCLEOTIDE SEQUENCE</scope>
    <source>
        <strain evidence="1">CP</strain>
        <tissue evidence="1">Leaves</tissue>
    </source>
</reference>
<accession>A0AAV9EJ45</accession>
<evidence type="ECO:0000313" key="1">
    <source>
        <dbReference type="EMBL" id="KAK1313525.1"/>
    </source>
</evidence>
<name>A0AAV9EJ45_ACOCL</name>
<dbReference type="EMBL" id="JAUJYO010000006">
    <property type="protein sequence ID" value="KAK1313525.1"/>
    <property type="molecule type" value="Genomic_DNA"/>
</dbReference>
<protein>
    <submittedName>
        <fullName evidence="1">Uncharacterized protein</fullName>
    </submittedName>
</protein>
<organism evidence="1 2">
    <name type="scientific">Acorus calamus</name>
    <name type="common">Sweet flag</name>
    <dbReference type="NCBI Taxonomy" id="4465"/>
    <lineage>
        <taxon>Eukaryota</taxon>
        <taxon>Viridiplantae</taxon>
        <taxon>Streptophyta</taxon>
        <taxon>Embryophyta</taxon>
        <taxon>Tracheophyta</taxon>
        <taxon>Spermatophyta</taxon>
        <taxon>Magnoliopsida</taxon>
        <taxon>Liliopsida</taxon>
        <taxon>Acoraceae</taxon>
        <taxon>Acorus</taxon>
    </lineage>
</organism>